<dbReference type="GO" id="GO:0016645">
    <property type="term" value="F:oxidoreductase activity, acting on the CH-NH group of donors"/>
    <property type="evidence" value="ECO:0007669"/>
    <property type="project" value="InterPro"/>
</dbReference>
<keyword evidence="5" id="KW-0949">S-adenosyl-L-methionine</keyword>
<evidence type="ECO:0000256" key="3">
    <source>
        <dbReference type="ARBA" id="ARBA00022630"/>
    </source>
</evidence>
<gene>
    <name evidence="11" type="ORF">RS694_09995</name>
</gene>
<dbReference type="Gene3D" id="3.40.50.150">
    <property type="entry name" value="Vaccinia Virus protein VP39"/>
    <property type="match status" value="1"/>
</dbReference>
<evidence type="ECO:0000256" key="2">
    <source>
        <dbReference type="ARBA" id="ARBA00022603"/>
    </source>
</evidence>
<accession>A0A1P8K9Z2</accession>
<dbReference type="PANTHER" id="PTHR13847">
    <property type="entry name" value="SARCOSINE DEHYDROGENASE-RELATED"/>
    <property type="match status" value="1"/>
</dbReference>
<keyword evidence="2" id="KW-0489">Methyltransferase</keyword>
<evidence type="ECO:0000256" key="9">
    <source>
        <dbReference type="ARBA" id="ARBA00023268"/>
    </source>
</evidence>
<keyword evidence="4" id="KW-0808">Transferase</keyword>
<dbReference type="Pfam" id="PF01266">
    <property type="entry name" value="DAO"/>
    <property type="match status" value="1"/>
</dbReference>
<name>A0A1P8K9Z2_9BURK</name>
<proteinExistence type="predicted"/>
<evidence type="ECO:0000256" key="7">
    <source>
        <dbReference type="ARBA" id="ARBA00022827"/>
    </source>
</evidence>
<dbReference type="RefSeq" id="WP_051392130.1">
    <property type="nucleotide sequence ID" value="NZ_CP019239.1"/>
</dbReference>
<dbReference type="GO" id="GO:0008168">
    <property type="term" value="F:methyltransferase activity"/>
    <property type="evidence" value="ECO:0007669"/>
    <property type="project" value="UniProtKB-KW"/>
</dbReference>
<evidence type="ECO:0000256" key="4">
    <source>
        <dbReference type="ARBA" id="ARBA00022679"/>
    </source>
</evidence>
<evidence type="ECO:0000256" key="1">
    <source>
        <dbReference type="ARBA" id="ARBA00022490"/>
    </source>
</evidence>
<keyword evidence="7" id="KW-0274">FAD</keyword>
<dbReference type="GO" id="GO:0005737">
    <property type="term" value="C:cytoplasm"/>
    <property type="evidence" value="ECO:0007669"/>
    <property type="project" value="TreeGrafter"/>
</dbReference>
<dbReference type="SUPFAM" id="SSF51905">
    <property type="entry name" value="FAD/NAD(P)-binding domain"/>
    <property type="match status" value="1"/>
</dbReference>
<dbReference type="Gene3D" id="3.30.9.10">
    <property type="entry name" value="D-Amino Acid Oxidase, subunit A, domain 2"/>
    <property type="match status" value="1"/>
</dbReference>
<reference evidence="11 12" key="1">
    <citation type="submission" date="2017-01" db="EMBL/GenBank/DDBJ databases">
        <authorList>
            <person name="Mah S.A."/>
            <person name="Swanson W.J."/>
            <person name="Moy G.W."/>
            <person name="Vacquier V.D."/>
        </authorList>
    </citation>
    <scope>NUCLEOTIDE SEQUENCE [LARGE SCALE GENOMIC DNA]</scope>
    <source>
        <strain evidence="11 12">DSM 22694</strain>
    </source>
</reference>
<evidence type="ECO:0000256" key="5">
    <source>
        <dbReference type="ARBA" id="ARBA00022691"/>
    </source>
</evidence>
<dbReference type="eggNOG" id="COG0665">
    <property type="taxonomic scope" value="Bacteria"/>
</dbReference>
<dbReference type="NCBIfam" id="TIGR03197">
    <property type="entry name" value="MnmC_Cterm"/>
    <property type="match status" value="1"/>
</dbReference>
<keyword evidence="12" id="KW-1185">Reference proteome</keyword>
<keyword evidence="1" id="KW-0963">Cytoplasm</keyword>
<sequence length="591" mass="63754">MRQPWAGKPSWTLLDTAWGDSRHFLDTWQAWRDDAQRPGMLHYVGIAPVVPTFPVDHPLAQALQQACFGLLPGFQRISFEGGRVSLTLCVGELQAMLAEQSFAADALLVGEASAAWDKWAVKLLTRRCKRGTLLHADLPQTWAEPFAQAGFRLLPQTTETGFSGAFDPHWNLSTSRQGDTPQAPKLGRCVVIGAGLSGASVAHALALRGWQVTVLDAHANPASAASGLPAGLVVPHVSADDNPRARLSRSGLRLMLQHARTLLQAGQDWAQTGVLECRETTDAASKLESLPHWGTWVTSGAAHTPSRNNDAWSAGMANLWHPFAAWIKPAQLVRAWLAQPGVQFQGDVRVHQLQQHDGQWRLLDAEGSELARADLVVLANAMACTELVQQLPVAVDTEIQGKLQDLQALHGTMTLGPVNSSIEQATLAPFPVNGRGGFLPHIPNDAGMQWMAGATFETSPLRAADFPAQHQANYAKLQQLLPRVAEALAPAFEQQQVTHWSGTRCVTYDRLPLVGPLTSAPHPPLWISIGMGSRGLSFAALCAELLVARLGGEPLPVEASLARSLDLHRNRRTRASASIKPAAAASKPVWG</sequence>
<dbReference type="EMBL" id="CP019239">
    <property type="protein sequence ID" value="APW42831.1"/>
    <property type="molecule type" value="Genomic_DNA"/>
</dbReference>
<evidence type="ECO:0000313" key="12">
    <source>
        <dbReference type="Proteomes" id="UP000186110"/>
    </source>
</evidence>
<evidence type="ECO:0000256" key="8">
    <source>
        <dbReference type="ARBA" id="ARBA00023002"/>
    </source>
</evidence>
<keyword evidence="3" id="KW-0285">Flavoprotein</keyword>
<evidence type="ECO:0000259" key="10">
    <source>
        <dbReference type="Pfam" id="PF01266"/>
    </source>
</evidence>
<keyword evidence="9" id="KW-0511">Multifunctional enzyme</keyword>
<dbReference type="STRING" id="1484693.RS694_09995"/>
<keyword evidence="6" id="KW-0819">tRNA processing</keyword>
<feature type="domain" description="FAD dependent oxidoreductase" evidence="10">
    <location>
        <begin position="189"/>
        <end position="548"/>
    </location>
</feature>
<dbReference type="GO" id="GO:0032259">
    <property type="term" value="P:methylation"/>
    <property type="evidence" value="ECO:0007669"/>
    <property type="project" value="UniProtKB-KW"/>
</dbReference>
<dbReference type="PANTHER" id="PTHR13847:SF283">
    <property type="entry name" value="TRNA 5-METHYLAMINOMETHYL-2-THIOURIDINE BIOSYNTHESIS BIFUNCTIONAL PROTEIN MNMC"/>
    <property type="match status" value="1"/>
</dbReference>
<dbReference type="InterPro" id="IPR017610">
    <property type="entry name" value="tRNA_S-uridine_synth_MnmC_C"/>
</dbReference>
<dbReference type="AlphaFoldDB" id="A0A1P8K9Z2"/>
<evidence type="ECO:0000313" key="11">
    <source>
        <dbReference type="EMBL" id="APW42831.1"/>
    </source>
</evidence>
<evidence type="ECO:0000256" key="6">
    <source>
        <dbReference type="ARBA" id="ARBA00022694"/>
    </source>
</evidence>
<dbReference type="eggNOG" id="COG4121">
    <property type="taxonomic scope" value="Bacteria"/>
</dbReference>
<dbReference type="Gene3D" id="3.50.50.60">
    <property type="entry name" value="FAD/NAD(P)-binding domain"/>
    <property type="match status" value="1"/>
</dbReference>
<dbReference type="InterPro" id="IPR006076">
    <property type="entry name" value="FAD-dep_OxRdtase"/>
</dbReference>
<keyword evidence="8" id="KW-0560">Oxidoreductase</keyword>
<dbReference type="GO" id="GO:0008033">
    <property type="term" value="P:tRNA processing"/>
    <property type="evidence" value="ECO:0007669"/>
    <property type="project" value="UniProtKB-KW"/>
</dbReference>
<dbReference type="InterPro" id="IPR036188">
    <property type="entry name" value="FAD/NAD-bd_sf"/>
</dbReference>
<dbReference type="InterPro" id="IPR029063">
    <property type="entry name" value="SAM-dependent_MTases_sf"/>
</dbReference>
<protein>
    <recommendedName>
        <fullName evidence="10">FAD dependent oxidoreductase domain-containing protein</fullName>
    </recommendedName>
</protein>
<organism evidence="11 12">
    <name type="scientific">Rhodoferax saidenbachensis</name>
    <dbReference type="NCBI Taxonomy" id="1484693"/>
    <lineage>
        <taxon>Bacteria</taxon>
        <taxon>Pseudomonadati</taxon>
        <taxon>Pseudomonadota</taxon>
        <taxon>Betaproteobacteria</taxon>
        <taxon>Burkholderiales</taxon>
        <taxon>Comamonadaceae</taxon>
        <taxon>Rhodoferax</taxon>
    </lineage>
</organism>
<dbReference type="KEGG" id="rsb:RS694_09995"/>
<dbReference type="Proteomes" id="UP000186110">
    <property type="component" value="Chromosome"/>
</dbReference>